<dbReference type="EMBL" id="VDCQ01000014">
    <property type="protein sequence ID" value="TNJ65925.1"/>
    <property type="molecule type" value="Genomic_DNA"/>
</dbReference>
<proteinExistence type="predicted"/>
<accession>A0A5C4TAI9</accession>
<dbReference type="InterPro" id="IPR009057">
    <property type="entry name" value="Homeodomain-like_sf"/>
</dbReference>
<dbReference type="InterPro" id="IPR018060">
    <property type="entry name" value="HTH_AraC"/>
</dbReference>
<keyword evidence="2" id="KW-0804">Transcription</keyword>
<feature type="domain" description="HTH araC/xylS-type" evidence="3">
    <location>
        <begin position="125"/>
        <end position="168"/>
    </location>
</feature>
<dbReference type="Pfam" id="PF00165">
    <property type="entry name" value="HTH_AraC"/>
    <property type="match status" value="1"/>
</dbReference>
<keyword evidence="5" id="KW-1185">Reference proteome</keyword>
<evidence type="ECO:0000313" key="5">
    <source>
        <dbReference type="Proteomes" id="UP000307943"/>
    </source>
</evidence>
<organism evidence="4 5">
    <name type="scientific">Paenibacillus hemerocallicola</name>
    <dbReference type="NCBI Taxonomy" id="1172614"/>
    <lineage>
        <taxon>Bacteria</taxon>
        <taxon>Bacillati</taxon>
        <taxon>Bacillota</taxon>
        <taxon>Bacilli</taxon>
        <taxon>Bacillales</taxon>
        <taxon>Paenibacillaceae</taxon>
        <taxon>Paenibacillus</taxon>
    </lineage>
</organism>
<name>A0A5C4TAI9_9BACL</name>
<dbReference type="Gene3D" id="1.10.10.60">
    <property type="entry name" value="Homeodomain-like"/>
    <property type="match status" value="1"/>
</dbReference>
<comment type="caution">
    <text evidence="4">The sequence shown here is derived from an EMBL/GenBank/DDBJ whole genome shotgun (WGS) entry which is preliminary data.</text>
</comment>
<dbReference type="SUPFAM" id="SSF46689">
    <property type="entry name" value="Homeodomain-like"/>
    <property type="match status" value="1"/>
</dbReference>
<dbReference type="GO" id="GO:0003700">
    <property type="term" value="F:DNA-binding transcription factor activity"/>
    <property type="evidence" value="ECO:0007669"/>
    <property type="project" value="InterPro"/>
</dbReference>
<protein>
    <submittedName>
        <fullName evidence="4">AraC family transcriptional regulator</fullName>
    </submittedName>
</protein>
<dbReference type="Proteomes" id="UP000307943">
    <property type="component" value="Unassembled WGS sequence"/>
</dbReference>
<dbReference type="PROSITE" id="PS01124">
    <property type="entry name" value="HTH_ARAC_FAMILY_2"/>
    <property type="match status" value="1"/>
</dbReference>
<keyword evidence="1" id="KW-0805">Transcription regulation</keyword>
<evidence type="ECO:0000313" key="4">
    <source>
        <dbReference type="EMBL" id="TNJ65925.1"/>
    </source>
</evidence>
<dbReference type="GO" id="GO:0043565">
    <property type="term" value="F:sequence-specific DNA binding"/>
    <property type="evidence" value="ECO:0007669"/>
    <property type="project" value="InterPro"/>
</dbReference>
<evidence type="ECO:0000259" key="3">
    <source>
        <dbReference type="PROSITE" id="PS01124"/>
    </source>
</evidence>
<reference evidence="4 5" key="1">
    <citation type="submission" date="2019-05" db="EMBL/GenBank/DDBJ databases">
        <title>We sequenced the genome of Paenibacillus hemerocallicola KCTC 33185 for further insight into its adaptation and study the phylogeny of Paenibacillus.</title>
        <authorList>
            <person name="Narsing Rao M.P."/>
        </authorList>
    </citation>
    <scope>NUCLEOTIDE SEQUENCE [LARGE SCALE GENOMIC DNA]</scope>
    <source>
        <strain evidence="4 5">KCTC 33185</strain>
    </source>
</reference>
<dbReference type="AlphaFoldDB" id="A0A5C4TAI9"/>
<evidence type="ECO:0000256" key="2">
    <source>
        <dbReference type="ARBA" id="ARBA00023163"/>
    </source>
</evidence>
<sequence length="178" mass="19924">MRAPPDATITSDCPEAISAIAGCKVVRSNPRNNNTDAVRTVFFISIPHARSLSFPFVQSDHRGFLRLPQCRIQVQRTEHGLFGQAILHADDPVFIDAFDRYGPHLVVKQRLPVFAQPLESGSIHLIGPNIFHAPIEQIAEEVGCASTYRFYSHFQQKMGMTPAEYRSRHQADSCVPEP</sequence>
<gene>
    <name evidence="4" type="ORF">FE784_12130</name>
</gene>
<evidence type="ECO:0000256" key="1">
    <source>
        <dbReference type="ARBA" id="ARBA00023015"/>
    </source>
</evidence>